<evidence type="ECO:0000259" key="3">
    <source>
        <dbReference type="Pfam" id="PF05872"/>
    </source>
</evidence>
<feature type="domain" description="Helicase HerA-like C-terminal" evidence="3">
    <location>
        <begin position="16"/>
        <end position="510"/>
    </location>
</feature>
<dbReference type="Gene3D" id="3.40.50.300">
    <property type="entry name" value="P-loop containing nucleotide triphosphate hydrolases"/>
    <property type="match status" value="2"/>
</dbReference>
<evidence type="ECO:0000256" key="2">
    <source>
        <dbReference type="SAM" id="MobiDB-lite"/>
    </source>
</evidence>
<accession>A0A543KBW9</accession>
<dbReference type="AlphaFoldDB" id="A0A543KBW9"/>
<dbReference type="EMBL" id="VFPT01000001">
    <property type="protein sequence ID" value="TQM92578.1"/>
    <property type="molecule type" value="Genomic_DNA"/>
</dbReference>
<name>A0A543KBW9_9RHOB</name>
<sequence>MTISDGAIFVGGGGEAQNTPQLLRLGYGNRHGLIAGATGTGKTITMQILAEEFSAAGVPVFLTDIKGDVGGMAMPGTPRGGLERRAETIGLAGYGYTESPVIFWDFFGEHGHPVRATIAEVGPLLLSRMLDLTEAQEGVINVAFRISDDEGLPILDLKDLRAILNFLGENQREISVQYGNVTTQSIGAIQRKLLVLENQGAAHFFSEPALQLADFMRIAPDGRGYVSILHAERLMRTPQLYATFLLWLLSQLFEELPEVGNPDKPVLVFFFDEAHLLFNNAPRALVEKVERVARLIRSKGVGVYFVTQNPDDVPDTVLGQLGNRVQHALRAFTARDQQALRRAAQTYRPNPRFDIGEAIRDVGVGEAVTSFLEDKGNPGIAERTLIRPPASLMGPIEDGARQMLMLRSPVAGKYEKIIDSDSAHEMLARRAEAAAKEAEAALQQVAAEKEREFTAARRYEPPARKGSRAASTRSSARRGDTPVDAFAKSMARQLGSRTGQALVRGVLGGLLKGR</sequence>
<dbReference type="RefSeq" id="WP_142080259.1">
    <property type="nucleotide sequence ID" value="NZ_VFPT01000001.1"/>
</dbReference>
<dbReference type="PANTHER" id="PTHR30121:SF6">
    <property type="entry name" value="SLR6007 PROTEIN"/>
    <property type="match status" value="1"/>
</dbReference>
<protein>
    <recommendedName>
        <fullName evidence="3">Helicase HerA-like C-terminal domain-containing protein</fullName>
    </recommendedName>
</protein>
<dbReference type="InterPro" id="IPR033186">
    <property type="entry name" value="HerA_C"/>
</dbReference>
<evidence type="ECO:0000313" key="5">
    <source>
        <dbReference type="Proteomes" id="UP000320582"/>
    </source>
</evidence>
<dbReference type="OrthoDB" id="9758751at2"/>
<feature type="coiled-coil region" evidence="1">
    <location>
        <begin position="424"/>
        <end position="451"/>
    </location>
</feature>
<keyword evidence="5" id="KW-1185">Reference proteome</keyword>
<feature type="compositionally biased region" description="Basic and acidic residues" evidence="2">
    <location>
        <begin position="453"/>
        <end position="463"/>
    </location>
</feature>
<feature type="region of interest" description="Disordered" evidence="2">
    <location>
        <begin position="453"/>
        <end position="483"/>
    </location>
</feature>
<comment type="caution">
    <text evidence="4">The sequence shown here is derived from an EMBL/GenBank/DDBJ whole genome shotgun (WGS) entry which is preliminary data.</text>
</comment>
<evidence type="ECO:0000313" key="4">
    <source>
        <dbReference type="EMBL" id="TQM92578.1"/>
    </source>
</evidence>
<dbReference type="InterPro" id="IPR027417">
    <property type="entry name" value="P-loop_NTPase"/>
</dbReference>
<organism evidence="4 5">
    <name type="scientific">Roseinatronobacter monicus</name>
    <dbReference type="NCBI Taxonomy" id="393481"/>
    <lineage>
        <taxon>Bacteria</taxon>
        <taxon>Pseudomonadati</taxon>
        <taxon>Pseudomonadota</taxon>
        <taxon>Alphaproteobacteria</taxon>
        <taxon>Rhodobacterales</taxon>
        <taxon>Paracoccaceae</taxon>
        <taxon>Roseinatronobacter</taxon>
    </lineage>
</organism>
<keyword evidence="1" id="KW-0175">Coiled coil</keyword>
<gene>
    <name evidence="4" type="ORF">BD293_1189</name>
</gene>
<dbReference type="InterPro" id="IPR051162">
    <property type="entry name" value="T4SS_component"/>
</dbReference>
<reference evidence="4 5" key="1">
    <citation type="submission" date="2019-06" db="EMBL/GenBank/DDBJ databases">
        <title>Genomic Encyclopedia of Archaeal and Bacterial Type Strains, Phase II (KMG-II): from individual species to whole genera.</title>
        <authorList>
            <person name="Goeker M."/>
        </authorList>
    </citation>
    <scope>NUCLEOTIDE SEQUENCE [LARGE SCALE GENOMIC DNA]</scope>
    <source>
        <strain evidence="4 5">DSM 18423</strain>
    </source>
</reference>
<dbReference type="Pfam" id="PF05872">
    <property type="entry name" value="HerA_C"/>
    <property type="match status" value="1"/>
</dbReference>
<dbReference type="PANTHER" id="PTHR30121">
    <property type="entry name" value="UNCHARACTERIZED PROTEIN YJGR-RELATED"/>
    <property type="match status" value="1"/>
</dbReference>
<evidence type="ECO:0000256" key="1">
    <source>
        <dbReference type="SAM" id="Coils"/>
    </source>
</evidence>
<proteinExistence type="predicted"/>
<dbReference type="Proteomes" id="UP000320582">
    <property type="component" value="Unassembled WGS sequence"/>
</dbReference>
<dbReference type="SUPFAM" id="SSF52540">
    <property type="entry name" value="P-loop containing nucleoside triphosphate hydrolases"/>
    <property type="match status" value="1"/>
</dbReference>